<dbReference type="EMBL" id="DS999411">
    <property type="protein sequence ID" value="EED36460.1"/>
    <property type="molecule type" value="Genomic_DNA"/>
</dbReference>
<evidence type="ECO:0000313" key="6">
    <source>
        <dbReference type="EMBL" id="EED36460.1"/>
    </source>
</evidence>
<dbReference type="InterPro" id="IPR036390">
    <property type="entry name" value="WH_DNA-bd_sf"/>
</dbReference>
<dbReference type="AlphaFoldDB" id="B8KQZ9"/>
<dbReference type="PANTHER" id="PTHR30118:SF15">
    <property type="entry name" value="TRANSCRIPTIONAL REGULATORY PROTEIN"/>
    <property type="match status" value="1"/>
</dbReference>
<evidence type="ECO:0000256" key="3">
    <source>
        <dbReference type="ARBA" id="ARBA00023125"/>
    </source>
</evidence>
<dbReference type="GO" id="GO:0003700">
    <property type="term" value="F:DNA-binding transcription factor activity"/>
    <property type="evidence" value="ECO:0007669"/>
    <property type="project" value="InterPro"/>
</dbReference>
<keyword evidence="4" id="KW-0804">Transcription</keyword>
<dbReference type="InterPro" id="IPR050389">
    <property type="entry name" value="LysR-type_TF"/>
</dbReference>
<dbReference type="HOGENOM" id="CLU_039613_39_2_6"/>
<evidence type="ECO:0000256" key="2">
    <source>
        <dbReference type="ARBA" id="ARBA00023015"/>
    </source>
</evidence>
<comment type="similarity">
    <text evidence="1">Belongs to the LysR transcriptional regulatory family.</text>
</comment>
<organism evidence="6 7">
    <name type="scientific">Luminiphilus syltensis NOR5-1B</name>
    <dbReference type="NCBI Taxonomy" id="565045"/>
    <lineage>
        <taxon>Bacteria</taxon>
        <taxon>Pseudomonadati</taxon>
        <taxon>Pseudomonadota</taxon>
        <taxon>Gammaproteobacteria</taxon>
        <taxon>Cellvibrionales</taxon>
        <taxon>Halieaceae</taxon>
        <taxon>Luminiphilus</taxon>
    </lineage>
</organism>
<dbReference type="Pfam" id="PF00126">
    <property type="entry name" value="HTH_1"/>
    <property type="match status" value="1"/>
</dbReference>
<dbReference type="GO" id="GO:0003677">
    <property type="term" value="F:DNA binding"/>
    <property type="evidence" value="ECO:0007669"/>
    <property type="project" value="UniProtKB-KW"/>
</dbReference>
<evidence type="ECO:0000259" key="5">
    <source>
        <dbReference type="PROSITE" id="PS50931"/>
    </source>
</evidence>
<gene>
    <name evidence="6" type="ORF">NOR51B_2411</name>
</gene>
<feature type="domain" description="HTH lysR-type" evidence="5">
    <location>
        <begin position="9"/>
        <end position="66"/>
    </location>
</feature>
<evidence type="ECO:0000313" key="7">
    <source>
        <dbReference type="Proteomes" id="UP000004699"/>
    </source>
</evidence>
<evidence type="ECO:0000256" key="4">
    <source>
        <dbReference type="ARBA" id="ARBA00023163"/>
    </source>
</evidence>
<dbReference type="Proteomes" id="UP000004699">
    <property type="component" value="Unassembled WGS sequence"/>
</dbReference>
<reference evidence="7" key="1">
    <citation type="journal article" date="2013" name="BMC Microbiol.">
        <title>Taxonomy and evolution of bacteriochlorophyll a-containing members of the OM60/NOR5 clade of marine gammaproteobacteria: description of Luminiphilus syltensis gen. nov., sp. nov., reclassification of Haliea rubra as Pseudohaliea rubra gen. nov., comb. nov., and emendation of Chromatocurvus halotolerans.</title>
        <authorList>
            <person name="Spring S."/>
            <person name="Riedel T."/>
            <person name="Sproer C."/>
            <person name="Yan S."/>
            <person name="Harder J."/>
            <person name="Fuchs B.M."/>
        </authorList>
    </citation>
    <scope>NUCLEOTIDE SEQUENCE [LARGE SCALE GENOMIC DNA]</scope>
    <source>
        <strain evidence="7">NOR51-B</strain>
    </source>
</reference>
<keyword evidence="2" id="KW-0805">Transcription regulation</keyword>
<dbReference type="SUPFAM" id="SSF53850">
    <property type="entry name" value="Periplasmic binding protein-like II"/>
    <property type="match status" value="1"/>
</dbReference>
<dbReference type="PROSITE" id="PS50931">
    <property type="entry name" value="HTH_LYSR"/>
    <property type="match status" value="1"/>
</dbReference>
<dbReference type="Pfam" id="PF03466">
    <property type="entry name" value="LysR_substrate"/>
    <property type="match status" value="1"/>
</dbReference>
<dbReference type="SUPFAM" id="SSF46785">
    <property type="entry name" value="Winged helix' DNA-binding domain"/>
    <property type="match status" value="1"/>
</dbReference>
<accession>B8KQZ9</accession>
<dbReference type="RefSeq" id="WP_009021203.1">
    <property type="nucleotide sequence ID" value="NZ_DS999411.1"/>
</dbReference>
<proteinExistence type="inferred from homology"/>
<dbReference type="CDD" id="cd08417">
    <property type="entry name" value="PBP2_Nitroaromatics_like"/>
    <property type="match status" value="1"/>
</dbReference>
<sequence>MNIRLLAKTDLNLLVSLHVLLEERSVSRAAERLSITQPAMSKTLARLRETFDDPLFSRSKRGIQPTPRAMALSAELYRLLNKIESLLDAGEFSPGAYRGEISIAISEYVGFTLLPPLTGHLQSKAPKLRLRTITRAENQLELLAQGSLDFCIQITRDSYPPEYRTFPLASSPLALFVRRDHPLVGNTLTRASVAEFPMINLYVADRSQSGLNETVLNGAPVGTLETSHLLTAFEVLRETDYTLVCPAYLARNDGATRDVVALPLPPGETRNVDYSLVAHERTSRSPIHQWLWNQIIDTVRSMRVRMVHRG</sequence>
<protein>
    <submittedName>
        <fullName evidence="6">Transcriptional regulator, LysR family</fullName>
    </submittedName>
</protein>
<dbReference type="Gene3D" id="3.40.190.10">
    <property type="entry name" value="Periplasmic binding protein-like II"/>
    <property type="match status" value="2"/>
</dbReference>
<dbReference type="PANTHER" id="PTHR30118">
    <property type="entry name" value="HTH-TYPE TRANSCRIPTIONAL REGULATOR LEUO-RELATED"/>
    <property type="match status" value="1"/>
</dbReference>
<dbReference type="OrthoDB" id="8720143at2"/>
<keyword evidence="3" id="KW-0238">DNA-binding</keyword>
<dbReference type="PRINTS" id="PR00039">
    <property type="entry name" value="HTHLYSR"/>
</dbReference>
<dbReference type="Gene3D" id="1.10.10.10">
    <property type="entry name" value="Winged helix-like DNA-binding domain superfamily/Winged helix DNA-binding domain"/>
    <property type="match status" value="1"/>
</dbReference>
<evidence type="ECO:0000256" key="1">
    <source>
        <dbReference type="ARBA" id="ARBA00009437"/>
    </source>
</evidence>
<dbReference type="InterPro" id="IPR037402">
    <property type="entry name" value="YidZ_PBP2"/>
</dbReference>
<keyword evidence="7" id="KW-1185">Reference proteome</keyword>
<dbReference type="InterPro" id="IPR005119">
    <property type="entry name" value="LysR_subst-bd"/>
</dbReference>
<dbReference type="InterPro" id="IPR000847">
    <property type="entry name" value="LysR_HTH_N"/>
</dbReference>
<dbReference type="InterPro" id="IPR036388">
    <property type="entry name" value="WH-like_DNA-bd_sf"/>
</dbReference>
<dbReference type="STRING" id="565045.NOR51B_2411"/>
<dbReference type="eggNOG" id="COG0583">
    <property type="taxonomic scope" value="Bacteria"/>
</dbReference>
<name>B8KQZ9_9GAMM</name>